<accession>A0A8C0HT33</accession>
<evidence type="ECO:0000256" key="7">
    <source>
        <dbReference type="ARBA" id="ARBA00044172"/>
    </source>
</evidence>
<comment type="similarity">
    <text evidence="2">Belongs to the dpy-30 family.</text>
</comment>
<dbReference type="InterPro" id="IPR049629">
    <property type="entry name" value="DPY30_SDC1_DD"/>
</dbReference>
<keyword evidence="4" id="KW-0805">Transcription regulation</keyword>
<evidence type="ECO:0000256" key="4">
    <source>
        <dbReference type="ARBA" id="ARBA00023015"/>
    </source>
</evidence>
<protein>
    <recommendedName>
        <fullName evidence="7">Protein dpy-30 homolog</fullName>
    </recommendedName>
    <alternativeName>
        <fullName evidence="8">Dpy-30-like protein</fullName>
    </alternativeName>
</protein>
<keyword evidence="3" id="KW-0156">Chromatin regulator</keyword>
<dbReference type="InterPro" id="IPR007858">
    <property type="entry name" value="Dpy-30_motif"/>
</dbReference>
<dbReference type="PANTHER" id="PTHR23356">
    <property type="entry name" value="DPY30-RELATED"/>
    <property type="match status" value="1"/>
</dbReference>
<keyword evidence="5" id="KW-0804">Transcription</keyword>
<dbReference type="Gene3D" id="1.20.890.10">
    <property type="entry name" value="cAMP-dependent protein kinase regulatory subunit, dimerization-anchoring domain"/>
    <property type="match status" value="1"/>
</dbReference>
<proteinExistence type="inferred from homology"/>
<organism evidence="9">
    <name type="scientific">Balaenoptera musculus</name>
    <name type="common">Blue whale</name>
    <dbReference type="NCBI Taxonomy" id="9771"/>
    <lineage>
        <taxon>Eukaryota</taxon>
        <taxon>Metazoa</taxon>
        <taxon>Chordata</taxon>
        <taxon>Craniata</taxon>
        <taxon>Vertebrata</taxon>
        <taxon>Euteleostomi</taxon>
        <taxon>Mammalia</taxon>
        <taxon>Eutheria</taxon>
        <taxon>Laurasiatheria</taxon>
        <taxon>Artiodactyla</taxon>
        <taxon>Whippomorpha</taxon>
        <taxon>Cetacea</taxon>
        <taxon>Mysticeti</taxon>
        <taxon>Balaenopteridae</taxon>
        <taxon>Balaenoptera</taxon>
    </lineage>
</organism>
<dbReference type="GeneTree" id="ENSGT00390000008808"/>
<reference evidence="9" key="1">
    <citation type="submission" date="2023-09" db="UniProtKB">
        <authorList>
            <consortium name="Ensembl"/>
        </authorList>
    </citation>
    <scope>IDENTIFICATION</scope>
</reference>
<dbReference type="InterPro" id="IPR037856">
    <property type="entry name" value="Sdc1/DPY30"/>
</dbReference>
<sequence length="111" mass="12363">MQITIPFSSSLFASLICLPDGRVHSLSFCLQVSQVPRIVLGIQWSGRIVENDKVNSEESSKRKVDLQSLPTHAYLDQTIVPILLQGLTVLAKDRPQNPTEFLASYLLKNKA</sequence>
<dbReference type="Pfam" id="PF05186">
    <property type="entry name" value="Dpy-30"/>
    <property type="match status" value="1"/>
</dbReference>
<evidence type="ECO:0000256" key="1">
    <source>
        <dbReference type="ARBA" id="ARBA00004123"/>
    </source>
</evidence>
<dbReference type="AlphaFoldDB" id="A0A8C0HT33"/>
<comment type="subcellular location">
    <subcellularLocation>
        <location evidence="1">Nucleus</location>
    </subcellularLocation>
</comment>
<evidence type="ECO:0000256" key="3">
    <source>
        <dbReference type="ARBA" id="ARBA00022853"/>
    </source>
</evidence>
<evidence type="ECO:0000256" key="6">
    <source>
        <dbReference type="ARBA" id="ARBA00023242"/>
    </source>
</evidence>
<dbReference type="CDD" id="cd22965">
    <property type="entry name" value="DD_DPY30_SDC1"/>
    <property type="match status" value="1"/>
</dbReference>
<dbReference type="Ensembl" id="ENSBMST00010000704.1">
    <property type="protein sequence ID" value="ENSBMSP00010000641.1"/>
    <property type="gene ID" value="ENSBMSG00010000528.1"/>
</dbReference>
<keyword evidence="6" id="KW-0539">Nucleus</keyword>
<evidence type="ECO:0000313" key="9">
    <source>
        <dbReference type="Ensembl" id="ENSBMSP00010000641.1"/>
    </source>
</evidence>
<name>A0A8C0HT33_BALMU</name>
<evidence type="ECO:0000256" key="8">
    <source>
        <dbReference type="ARBA" id="ARBA00077481"/>
    </source>
</evidence>
<evidence type="ECO:0000256" key="2">
    <source>
        <dbReference type="ARBA" id="ARBA00010849"/>
    </source>
</evidence>
<dbReference type="FunFam" id="1.20.890.10:FF:000003">
    <property type="entry name" value="protein dpy-30 homolog"/>
    <property type="match status" value="1"/>
</dbReference>
<dbReference type="PANTHER" id="PTHR23356:SF16">
    <property type="entry name" value="DPY30 DOMAIN CONTAINING 2"/>
    <property type="match status" value="1"/>
</dbReference>
<evidence type="ECO:0000256" key="5">
    <source>
        <dbReference type="ARBA" id="ARBA00023163"/>
    </source>
</evidence>
<dbReference type="GO" id="GO:0006325">
    <property type="term" value="P:chromatin organization"/>
    <property type="evidence" value="ECO:0007669"/>
    <property type="project" value="UniProtKB-KW"/>
</dbReference>
<dbReference type="GO" id="GO:0048188">
    <property type="term" value="C:Set1C/COMPASS complex"/>
    <property type="evidence" value="ECO:0007669"/>
    <property type="project" value="InterPro"/>
</dbReference>